<evidence type="ECO:0000313" key="1">
    <source>
        <dbReference type="EMBL" id="KAF8767932.1"/>
    </source>
</evidence>
<protein>
    <submittedName>
        <fullName evidence="1">Uncharacterized protein</fullName>
    </submittedName>
</protein>
<gene>
    <name evidence="1" type="ORF">HNY73_020805</name>
</gene>
<evidence type="ECO:0000313" key="2">
    <source>
        <dbReference type="Proteomes" id="UP000807504"/>
    </source>
</evidence>
<sequence length="266" mass="28262">MVHKSNIVRWSLSVHLRRWSLTRPSIRALVPPASLLRALVIRVPPVVWSSGCPSHPPCAGPSASLLRALVPPRPSSCAGLPPRPSPCAGPSLVLLLRWSPPLPPPCAGPLRTVPPPALVHPRPSSCAGPSASLLLRCPSASLLPALVPPRPSSLRWSLRVLLPALVTRVPPPCAGPSARSSSVRWSLRLAPPPCAGPSASLLLLRCPSSLRWSLGGTHNHLRRSIRVLLTATVHYEYPHHCAGPYASLLPALVPPASLLTELVIIE</sequence>
<accession>A0A8T0EAP9</accession>
<dbReference type="AlphaFoldDB" id="A0A8T0EAP9"/>
<reference evidence="1" key="2">
    <citation type="submission" date="2020-06" db="EMBL/GenBank/DDBJ databases">
        <authorList>
            <person name="Sheffer M."/>
        </authorList>
    </citation>
    <scope>NUCLEOTIDE SEQUENCE</scope>
</reference>
<keyword evidence="2" id="KW-1185">Reference proteome</keyword>
<proteinExistence type="predicted"/>
<reference evidence="1" key="1">
    <citation type="journal article" date="2020" name="bioRxiv">
        <title>Chromosome-level reference genome of the European wasp spider Argiope bruennichi: a resource for studies on range expansion and evolutionary adaptation.</title>
        <authorList>
            <person name="Sheffer M.M."/>
            <person name="Hoppe A."/>
            <person name="Krehenwinkel H."/>
            <person name="Uhl G."/>
            <person name="Kuss A.W."/>
            <person name="Jensen L."/>
            <person name="Jensen C."/>
            <person name="Gillespie R.G."/>
            <person name="Hoff K.J."/>
            <person name="Prost S."/>
        </authorList>
    </citation>
    <scope>NUCLEOTIDE SEQUENCE</scope>
</reference>
<comment type="caution">
    <text evidence="1">The sequence shown here is derived from an EMBL/GenBank/DDBJ whole genome shotgun (WGS) entry which is preliminary data.</text>
</comment>
<organism evidence="1 2">
    <name type="scientific">Argiope bruennichi</name>
    <name type="common">Wasp spider</name>
    <name type="synonym">Aranea bruennichi</name>
    <dbReference type="NCBI Taxonomy" id="94029"/>
    <lineage>
        <taxon>Eukaryota</taxon>
        <taxon>Metazoa</taxon>
        <taxon>Ecdysozoa</taxon>
        <taxon>Arthropoda</taxon>
        <taxon>Chelicerata</taxon>
        <taxon>Arachnida</taxon>
        <taxon>Araneae</taxon>
        <taxon>Araneomorphae</taxon>
        <taxon>Entelegynae</taxon>
        <taxon>Araneoidea</taxon>
        <taxon>Araneidae</taxon>
        <taxon>Argiope</taxon>
    </lineage>
</organism>
<dbReference type="EMBL" id="JABXBU010002230">
    <property type="protein sequence ID" value="KAF8767932.1"/>
    <property type="molecule type" value="Genomic_DNA"/>
</dbReference>
<name>A0A8T0EAP9_ARGBR</name>
<dbReference type="Proteomes" id="UP000807504">
    <property type="component" value="Unassembled WGS sequence"/>
</dbReference>